<dbReference type="AlphaFoldDB" id="F0F042"/>
<evidence type="ECO:0000313" key="1">
    <source>
        <dbReference type="EMBL" id="EGC17076.1"/>
    </source>
</evidence>
<dbReference type="EMBL" id="AEWV01000023">
    <property type="protein sequence ID" value="EGC17076.1"/>
    <property type="molecule type" value="Genomic_DNA"/>
</dbReference>
<gene>
    <name evidence="1" type="ORF">HMPREF9098_1476</name>
</gene>
<dbReference type="Pfam" id="PF05258">
    <property type="entry name" value="DciA"/>
    <property type="match status" value="1"/>
</dbReference>
<reference evidence="1 2" key="1">
    <citation type="submission" date="2011-01" db="EMBL/GenBank/DDBJ databases">
        <authorList>
            <person name="Muzny D."/>
            <person name="Qin X."/>
            <person name="Deng J."/>
            <person name="Jiang H."/>
            <person name="Liu Y."/>
            <person name="Qu J."/>
            <person name="Song X.-Z."/>
            <person name="Zhang L."/>
            <person name="Thornton R."/>
            <person name="Coyle M."/>
            <person name="Francisco L."/>
            <person name="Jackson L."/>
            <person name="Javaid M."/>
            <person name="Korchina V."/>
            <person name="Kovar C."/>
            <person name="Mata R."/>
            <person name="Mathew T."/>
            <person name="Ngo R."/>
            <person name="Nguyen L."/>
            <person name="Nguyen N."/>
            <person name="Okwuonu G."/>
            <person name="Ongeri F."/>
            <person name="Pham C."/>
            <person name="Simmons D."/>
            <person name="Wilczek-Boney K."/>
            <person name="Hale W."/>
            <person name="Jakkamsetti A."/>
            <person name="Pham P."/>
            <person name="Ruth R."/>
            <person name="San Lucas F."/>
            <person name="Warren J."/>
            <person name="Zhang J."/>
            <person name="Zhao Z."/>
            <person name="Zhou C."/>
            <person name="Zhu D."/>
            <person name="Lee S."/>
            <person name="Bess C."/>
            <person name="Blankenburg K."/>
            <person name="Forbes L."/>
            <person name="Fu Q."/>
            <person name="Gubbala S."/>
            <person name="Hirani K."/>
            <person name="Jayaseelan J.C."/>
            <person name="Lara F."/>
            <person name="Munidasa M."/>
            <person name="Palculict T."/>
            <person name="Patil S."/>
            <person name="Pu L.-L."/>
            <person name="Saada N."/>
            <person name="Tang L."/>
            <person name="Weissenberger G."/>
            <person name="Zhu Y."/>
            <person name="Hemphill L."/>
            <person name="Shang Y."/>
            <person name="Youmans B."/>
            <person name="Ayvaz T."/>
            <person name="Ross M."/>
            <person name="Santibanez J."/>
            <person name="Aqrawi P."/>
            <person name="Gross S."/>
            <person name="Joshi V."/>
            <person name="Fowler G."/>
            <person name="Nazareth L."/>
            <person name="Reid J."/>
            <person name="Worley K."/>
            <person name="Petrosino J."/>
            <person name="Highlander S."/>
            <person name="Gibbs R."/>
        </authorList>
    </citation>
    <scope>NUCLEOTIDE SEQUENCE [LARGE SCALE GENOMIC DNA]</scope>
    <source>
        <strain evidence="1 2">ATCC 33394</strain>
    </source>
</reference>
<evidence type="ECO:0008006" key="3">
    <source>
        <dbReference type="Google" id="ProtNLM"/>
    </source>
</evidence>
<dbReference type="Proteomes" id="UP000004088">
    <property type="component" value="Unassembled WGS sequence"/>
</dbReference>
<keyword evidence="2" id="KW-1185">Reference proteome</keyword>
<dbReference type="HOGENOM" id="CLU_114851_3_0_4"/>
<organism evidence="1 2">
    <name type="scientific">Kingella denitrificans ATCC 33394</name>
    <dbReference type="NCBI Taxonomy" id="888741"/>
    <lineage>
        <taxon>Bacteria</taxon>
        <taxon>Pseudomonadati</taxon>
        <taxon>Pseudomonadota</taxon>
        <taxon>Betaproteobacteria</taxon>
        <taxon>Neisseriales</taxon>
        <taxon>Neisseriaceae</taxon>
        <taxon>Kingella</taxon>
    </lineage>
</organism>
<accession>F0F042</accession>
<comment type="caution">
    <text evidence="1">The sequence shown here is derived from an EMBL/GenBank/DDBJ whole genome shotgun (WGS) entry which is preliminary data.</text>
</comment>
<name>F0F042_9NEIS</name>
<proteinExistence type="predicted"/>
<dbReference type="InterPro" id="IPR007922">
    <property type="entry name" value="DciA-like"/>
</dbReference>
<protein>
    <recommendedName>
        <fullName evidence="3">DUF721 domain-containing protein</fullName>
    </recommendedName>
</protein>
<evidence type="ECO:0000313" key="2">
    <source>
        <dbReference type="Proteomes" id="UP000004088"/>
    </source>
</evidence>
<dbReference type="RefSeq" id="WP_003783139.1">
    <property type="nucleotide sequence ID" value="NZ_GL870929.1"/>
</dbReference>
<sequence>MELIPNCRQSKDRAFNSELHNLVRLSQYFNELDRRLKSWLPANLHAHFHVSCIEQQTLVLHADMPAMASRLKMMLPALLPKIQEINPHIRQIQVYLQPRNIAPKAPVSRPSDPQVAQMLEQTAQKVAASPKLSQALQRLAQHLSEPE</sequence>